<dbReference type="InterPro" id="IPR006620">
    <property type="entry name" value="Pro_4_hyd_alph"/>
</dbReference>
<dbReference type="STRING" id="767434.Fraau_2200"/>
<dbReference type="InterPro" id="IPR041097">
    <property type="entry name" value="PKHD_C"/>
</dbReference>
<feature type="binding site" evidence="7">
    <location>
        <position position="98"/>
    </location>
    <ligand>
        <name>Fe cation</name>
        <dbReference type="ChEBI" id="CHEBI:24875"/>
    </ligand>
</feature>
<feature type="binding site" evidence="7">
    <location>
        <position position="171"/>
    </location>
    <ligand>
        <name>2-oxoglutarate</name>
        <dbReference type="ChEBI" id="CHEBI:16810"/>
    </ligand>
</feature>
<dbReference type="PANTHER" id="PTHR41536">
    <property type="entry name" value="PKHD-TYPE HYDROXYLASE YBIX"/>
    <property type="match status" value="1"/>
</dbReference>
<dbReference type="HOGENOM" id="CLU_106663_0_0_6"/>
<evidence type="ECO:0000256" key="2">
    <source>
        <dbReference type="ARBA" id="ARBA00022723"/>
    </source>
</evidence>
<keyword evidence="6 7" id="KW-0408">Iron</keyword>
<dbReference type="KEGG" id="fau:Fraau_2200"/>
<dbReference type="eggNOG" id="COG3128">
    <property type="taxonomic scope" value="Bacteria"/>
</dbReference>
<evidence type="ECO:0000256" key="3">
    <source>
        <dbReference type="ARBA" id="ARBA00022896"/>
    </source>
</evidence>
<dbReference type="NCBIfam" id="NF003975">
    <property type="entry name" value="PRK05467.1-4"/>
    <property type="match status" value="1"/>
</dbReference>
<feature type="binding site" evidence="7">
    <location>
        <position position="161"/>
    </location>
    <ligand>
        <name>Fe cation</name>
        <dbReference type="ChEBI" id="CHEBI:24875"/>
    </ligand>
</feature>
<organism evidence="9 10">
    <name type="scientific">Frateuria aurantia (strain ATCC 33424 / DSM 6220 / KCTC 2777 / LMG 1558 / NBRC 3245 / NCIMB 13370)</name>
    <name type="common">Acetobacter aurantius</name>
    <dbReference type="NCBI Taxonomy" id="767434"/>
    <lineage>
        <taxon>Bacteria</taxon>
        <taxon>Pseudomonadati</taxon>
        <taxon>Pseudomonadota</taxon>
        <taxon>Gammaproteobacteria</taxon>
        <taxon>Lysobacterales</taxon>
        <taxon>Rhodanobacteraceae</taxon>
        <taxon>Frateuria</taxon>
    </lineage>
</organism>
<name>H8L4M7_FRAAD</name>
<dbReference type="Pfam" id="PF18331">
    <property type="entry name" value="PKHD_C"/>
    <property type="match status" value="1"/>
</dbReference>
<dbReference type="SMART" id="SM00702">
    <property type="entry name" value="P4Hc"/>
    <property type="match status" value="1"/>
</dbReference>
<evidence type="ECO:0000313" key="9">
    <source>
        <dbReference type="EMBL" id="AFC86582.1"/>
    </source>
</evidence>
<dbReference type="Gene3D" id="4.10.860.20">
    <property type="entry name" value="Rabenosyn, Rab binding domain"/>
    <property type="match status" value="1"/>
</dbReference>
<dbReference type="InterPro" id="IPR005123">
    <property type="entry name" value="Oxoglu/Fe-dep_dioxygenase_dom"/>
</dbReference>
<feature type="binding site" evidence="7">
    <location>
        <position position="96"/>
    </location>
    <ligand>
        <name>Fe cation</name>
        <dbReference type="ChEBI" id="CHEBI:24875"/>
    </ligand>
</feature>
<dbReference type="PROSITE" id="PS51471">
    <property type="entry name" value="FE2OG_OXY"/>
    <property type="match status" value="1"/>
</dbReference>
<keyword evidence="4 7" id="KW-0223">Dioxygenase</keyword>
<evidence type="ECO:0000256" key="1">
    <source>
        <dbReference type="ARBA" id="ARBA00001961"/>
    </source>
</evidence>
<dbReference type="PANTHER" id="PTHR41536:SF1">
    <property type="entry name" value="PKHD-TYPE HYDROXYLASE YBIX"/>
    <property type="match status" value="1"/>
</dbReference>
<reference evidence="9" key="1">
    <citation type="submission" date="2012-02" db="EMBL/GenBank/DDBJ databases">
        <title>The complete genome of Frateuria aurantia DSM 6220.</title>
        <authorList>
            <consortium name="US DOE Joint Genome Institute (JGI-PGF)"/>
            <person name="Lucas S."/>
            <person name="Copeland A."/>
            <person name="Lapidus A."/>
            <person name="Glavina del Rio T."/>
            <person name="Dalin E."/>
            <person name="Tice H."/>
            <person name="Bruce D."/>
            <person name="Goodwin L."/>
            <person name="Pitluck S."/>
            <person name="Peters L."/>
            <person name="Ovchinnikova G."/>
            <person name="Teshima H."/>
            <person name="Kyrpides N."/>
            <person name="Mavromatis K."/>
            <person name="Ivanova N."/>
            <person name="Brettin T."/>
            <person name="Detter J.C."/>
            <person name="Han C."/>
            <person name="Larimer F."/>
            <person name="Land M."/>
            <person name="Hauser L."/>
            <person name="Markowitz V."/>
            <person name="Cheng J.-F."/>
            <person name="Hugenholtz P."/>
            <person name="Woyke T."/>
            <person name="Wu D."/>
            <person name="Brambilla E."/>
            <person name="Klenk H.-P."/>
            <person name="Eisen J.A."/>
        </authorList>
    </citation>
    <scope>NUCLEOTIDE SEQUENCE</scope>
    <source>
        <strain evidence="9">DSM 6220</strain>
    </source>
</reference>
<proteinExistence type="inferred from homology"/>
<keyword evidence="2 7" id="KW-0479">Metal-binding</keyword>
<dbReference type="AlphaFoldDB" id="H8L4M7"/>
<evidence type="ECO:0000256" key="6">
    <source>
        <dbReference type="ARBA" id="ARBA00023004"/>
    </source>
</evidence>
<dbReference type="RefSeq" id="WP_014403585.1">
    <property type="nucleotide sequence ID" value="NC_017033.1"/>
</dbReference>
<comment type="cofactor">
    <cofactor evidence="7">
        <name>Fe(2+)</name>
        <dbReference type="ChEBI" id="CHEBI:29033"/>
    </cofactor>
    <text evidence="7">Binds 1 Fe(2+) ion per subunit.</text>
</comment>
<keyword evidence="5 7" id="KW-0560">Oxidoreductase</keyword>
<dbReference type="GO" id="GO:0031418">
    <property type="term" value="F:L-ascorbic acid binding"/>
    <property type="evidence" value="ECO:0007669"/>
    <property type="project" value="UniProtKB-KW"/>
</dbReference>
<dbReference type="InterPro" id="IPR023550">
    <property type="entry name" value="PKHD_hydroxylase"/>
</dbReference>
<feature type="domain" description="Fe2OG dioxygenase" evidence="8">
    <location>
        <begin position="78"/>
        <end position="180"/>
    </location>
</feature>
<protein>
    <submittedName>
        <fullName evidence="9">Putative iron-regulated protein</fullName>
    </submittedName>
</protein>
<evidence type="ECO:0000256" key="5">
    <source>
        <dbReference type="ARBA" id="ARBA00023002"/>
    </source>
</evidence>
<keyword evidence="10" id="KW-1185">Reference proteome</keyword>
<accession>H8L4M7</accession>
<comment type="cofactor">
    <cofactor evidence="1 7">
        <name>L-ascorbate</name>
        <dbReference type="ChEBI" id="CHEBI:38290"/>
    </cofactor>
</comment>
<dbReference type="Gene3D" id="2.60.120.620">
    <property type="entry name" value="q2cbj1_9rhob like domain"/>
    <property type="match status" value="1"/>
</dbReference>
<keyword evidence="3 7" id="KW-0847">Vitamin C</keyword>
<dbReference type="Pfam" id="PF13640">
    <property type="entry name" value="2OG-FeII_Oxy_3"/>
    <property type="match status" value="1"/>
</dbReference>
<gene>
    <name evidence="9" type="ordered locus">Fraau_2200</name>
</gene>
<sequence>MQLHIPQVLTADQLGHFQTRLDQADWQDGRITAGYQSAQAKQNRQLRESDPLAIELGGIVEAAVLGHPTFFSAALPRHIYPPLFNRYGIGEQFDYHVDNAVRYDRRRQPPLPVRTDLSCTLFLSEPDSYDGGGLVIRDRYGTHTVKLPAGDLLLYPATSLHKVEPVTRGARTACFFWLQSMVRQDSQRELLFELDVNIQTLTAQDHADPAVLLNLTGIYHNLLRQWVGE</sequence>
<evidence type="ECO:0000259" key="8">
    <source>
        <dbReference type="PROSITE" id="PS51471"/>
    </source>
</evidence>
<dbReference type="EMBL" id="CP003350">
    <property type="protein sequence ID" value="AFC86582.1"/>
    <property type="molecule type" value="Genomic_DNA"/>
</dbReference>
<dbReference type="GO" id="GO:0006974">
    <property type="term" value="P:DNA damage response"/>
    <property type="evidence" value="ECO:0007669"/>
    <property type="project" value="TreeGrafter"/>
</dbReference>
<dbReference type="InterPro" id="IPR044862">
    <property type="entry name" value="Pro_4_hyd_alph_FE2OG_OXY"/>
</dbReference>
<dbReference type="GO" id="GO:0006879">
    <property type="term" value="P:intracellular iron ion homeostasis"/>
    <property type="evidence" value="ECO:0007669"/>
    <property type="project" value="TreeGrafter"/>
</dbReference>
<dbReference type="OrthoDB" id="9812472at2"/>
<dbReference type="GO" id="GO:0005506">
    <property type="term" value="F:iron ion binding"/>
    <property type="evidence" value="ECO:0007669"/>
    <property type="project" value="UniProtKB-UniRule"/>
</dbReference>
<evidence type="ECO:0000256" key="4">
    <source>
        <dbReference type="ARBA" id="ARBA00022964"/>
    </source>
</evidence>
<dbReference type="NCBIfam" id="NF003974">
    <property type="entry name" value="PRK05467.1-3"/>
    <property type="match status" value="1"/>
</dbReference>
<dbReference type="Proteomes" id="UP000005234">
    <property type="component" value="Chromosome"/>
</dbReference>
<evidence type="ECO:0000256" key="7">
    <source>
        <dbReference type="HAMAP-Rule" id="MF_00657"/>
    </source>
</evidence>
<evidence type="ECO:0000313" key="10">
    <source>
        <dbReference type="Proteomes" id="UP000005234"/>
    </source>
</evidence>
<dbReference type="HAMAP" id="MF_00657">
    <property type="entry name" value="Hydroxyl_YbiX"/>
    <property type="match status" value="1"/>
</dbReference>
<dbReference type="GO" id="GO:0016706">
    <property type="term" value="F:2-oxoglutarate-dependent dioxygenase activity"/>
    <property type="evidence" value="ECO:0007669"/>
    <property type="project" value="UniProtKB-UniRule"/>
</dbReference>